<reference evidence="2 3" key="1">
    <citation type="submission" date="2023-04" db="EMBL/GenBank/DDBJ databases">
        <title>Bacteria Genome Submission.</title>
        <authorList>
            <person name="Isaac P."/>
        </authorList>
    </citation>
    <scope>NUCLEOTIDE SEQUENCE [LARGE SCALE GENOMIC DNA]</scope>
    <source>
        <strain evidence="2 3">SampleS7P1</strain>
    </source>
</reference>
<sequence length="72" mass="8184">MKKKHIAIGLALVVIWGGAIGFLAYKSKDKKVKEEQAIKRYIIPENKKTFFSGVVEPSKSKIFYKDISKARL</sequence>
<dbReference type="EMBL" id="CP124685">
    <property type="protein sequence ID" value="WGX76211.1"/>
    <property type="molecule type" value="Genomic_DNA"/>
</dbReference>
<dbReference type="Proteomes" id="UP001239169">
    <property type="component" value="Chromosome"/>
</dbReference>
<evidence type="ECO:0000256" key="1">
    <source>
        <dbReference type="SAM" id="Phobius"/>
    </source>
</evidence>
<keyword evidence="1" id="KW-1133">Transmembrane helix</keyword>
<accession>A0ABY8R3S6</accession>
<keyword evidence="1" id="KW-0472">Membrane</keyword>
<name>A0ABY8R3S6_PARBF</name>
<feature type="transmembrane region" description="Helical" evidence="1">
    <location>
        <begin position="6"/>
        <end position="25"/>
    </location>
</feature>
<evidence type="ECO:0000313" key="2">
    <source>
        <dbReference type="EMBL" id="WGX76211.1"/>
    </source>
</evidence>
<protein>
    <submittedName>
        <fullName evidence="2">Uncharacterized protein</fullName>
    </submittedName>
</protein>
<evidence type="ECO:0000313" key="3">
    <source>
        <dbReference type="Proteomes" id="UP001239169"/>
    </source>
</evidence>
<proteinExistence type="predicted"/>
<gene>
    <name evidence="2" type="ORF">QJS64_02250</name>
</gene>
<keyword evidence="3" id="KW-1185">Reference proteome</keyword>
<organism evidence="2 3">
    <name type="scientific">Paraclostridium bifermentans</name>
    <name type="common">Clostridium bifermentans</name>
    <dbReference type="NCBI Taxonomy" id="1490"/>
    <lineage>
        <taxon>Bacteria</taxon>
        <taxon>Bacillati</taxon>
        <taxon>Bacillota</taxon>
        <taxon>Clostridia</taxon>
        <taxon>Peptostreptococcales</taxon>
        <taxon>Peptostreptococcaceae</taxon>
        <taxon>Paraclostridium</taxon>
    </lineage>
</organism>
<keyword evidence="1" id="KW-0812">Transmembrane</keyword>